<accession>A0A6A4VZ41</accession>
<dbReference type="PROSITE" id="PS50016">
    <property type="entry name" value="ZF_PHD_2"/>
    <property type="match status" value="1"/>
</dbReference>
<keyword evidence="1" id="KW-0479">Metal-binding</keyword>
<evidence type="ECO:0000256" key="5">
    <source>
        <dbReference type="PROSITE-ProRule" id="PRU00146"/>
    </source>
</evidence>
<dbReference type="InterPro" id="IPR013083">
    <property type="entry name" value="Znf_RING/FYVE/PHD"/>
</dbReference>
<keyword evidence="3" id="KW-0862">Zinc</keyword>
<keyword evidence="10" id="KW-1185">Reference proteome</keyword>
<reference evidence="9 10" key="1">
    <citation type="submission" date="2019-07" db="EMBL/GenBank/DDBJ databases">
        <title>Draft genome assembly of a fouling barnacle, Amphibalanus amphitrite (Darwin, 1854): The first reference genome for Thecostraca.</title>
        <authorList>
            <person name="Kim W."/>
        </authorList>
    </citation>
    <scope>NUCLEOTIDE SEQUENCE [LARGE SCALE GENOMIC DNA]</scope>
    <source>
        <strain evidence="9">SNU_AA5</strain>
        <tissue evidence="9">Soma without cirri and trophi</tissue>
    </source>
</reference>
<dbReference type="SMART" id="SM00184">
    <property type="entry name" value="RING"/>
    <property type="match status" value="3"/>
</dbReference>
<dbReference type="PANTHER" id="PTHR25462">
    <property type="entry name" value="BONUS, ISOFORM C-RELATED"/>
    <property type="match status" value="1"/>
</dbReference>
<dbReference type="InterPro" id="IPR019787">
    <property type="entry name" value="Znf_PHD-finger"/>
</dbReference>
<dbReference type="InterPro" id="IPR001965">
    <property type="entry name" value="Znf_PHD"/>
</dbReference>
<dbReference type="InterPro" id="IPR036427">
    <property type="entry name" value="Bromodomain-like_sf"/>
</dbReference>
<evidence type="ECO:0000256" key="2">
    <source>
        <dbReference type="ARBA" id="ARBA00022771"/>
    </source>
</evidence>
<evidence type="ECO:0000256" key="3">
    <source>
        <dbReference type="ARBA" id="ARBA00022833"/>
    </source>
</evidence>
<dbReference type="OrthoDB" id="1870062at2759"/>
<evidence type="ECO:0000313" key="10">
    <source>
        <dbReference type="Proteomes" id="UP000440578"/>
    </source>
</evidence>
<proteinExistence type="predicted"/>
<evidence type="ECO:0000256" key="4">
    <source>
        <dbReference type="ARBA" id="ARBA00023117"/>
    </source>
</evidence>
<dbReference type="Pfam" id="PF00628">
    <property type="entry name" value="PHD"/>
    <property type="match status" value="1"/>
</dbReference>
<dbReference type="GO" id="GO:0008270">
    <property type="term" value="F:zinc ion binding"/>
    <property type="evidence" value="ECO:0007669"/>
    <property type="project" value="UniProtKB-KW"/>
</dbReference>
<dbReference type="AlphaFoldDB" id="A0A6A4VZ41"/>
<dbReference type="Gene3D" id="3.30.160.60">
    <property type="entry name" value="Classic Zinc Finger"/>
    <property type="match status" value="1"/>
</dbReference>
<feature type="domain" description="PHD-type" evidence="8">
    <location>
        <begin position="574"/>
        <end position="622"/>
    </location>
</feature>
<dbReference type="SUPFAM" id="SSF57845">
    <property type="entry name" value="B-box zinc-binding domain"/>
    <property type="match status" value="1"/>
</dbReference>
<dbReference type="SUPFAM" id="SSF57903">
    <property type="entry name" value="FYVE/PHD zinc finger"/>
    <property type="match status" value="1"/>
</dbReference>
<dbReference type="Pfam" id="PF00643">
    <property type="entry name" value="zf-B_box"/>
    <property type="match status" value="1"/>
</dbReference>
<feature type="region of interest" description="Disordered" evidence="7">
    <location>
        <begin position="1"/>
        <end position="47"/>
    </location>
</feature>
<dbReference type="Gene3D" id="3.30.40.10">
    <property type="entry name" value="Zinc/RING finger domain, C3HC4 (zinc finger)"/>
    <property type="match status" value="2"/>
</dbReference>
<dbReference type="Pfam" id="PF00439">
    <property type="entry name" value="Bromodomain"/>
    <property type="match status" value="1"/>
</dbReference>
<dbReference type="InterPro" id="IPR001841">
    <property type="entry name" value="Znf_RING"/>
</dbReference>
<keyword evidence="4" id="KW-0103">Bromodomain</keyword>
<dbReference type="PROSITE" id="PS01359">
    <property type="entry name" value="ZF_PHD_1"/>
    <property type="match status" value="1"/>
</dbReference>
<evidence type="ECO:0000256" key="7">
    <source>
        <dbReference type="SAM" id="MobiDB-lite"/>
    </source>
</evidence>
<comment type="caution">
    <text evidence="9">The sequence shown here is derived from an EMBL/GenBank/DDBJ whole genome shotgun (WGS) entry which is preliminary data.</text>
</comment>
<dbReference type="PANTHER" id="PTHR25462:SF296">
    <property type="entry name" value="MEIOTIC P26, ISOFORM F"/>
    <property type="match status" value="1"/>
</dbReference>
<dbReference type="SUPFAM" id="SSF47370">
    <property type="entry name" value="Bromodomain"/>
    <property type="match status" value="1"/>
</dbReference>
<sequence length="754" mass="84470">MSRENAQPRLSSTPDEERMVVSASSEAQPPTGAAIHSPGQPCSSTNPETADVIIEEDSTEAVSRVKGLLSCSACGVLLQHGEHTPKLLPSCLHTVCSRCSEQGNSEEGFQCGLCMTTSPEVLDHPLVEELLQREHVQQCGQFCGQCDERGERMDAAGTCEQCNMELCKVCISAHQRTKATWTHNISMFDFVFTEPQCPKHNKVYDNYCDTCREMGCGDCILSSHRSHESCTLEAKDAEIKRRLQASLENMRELRASLSQKMDILKKGLAEADSSKQQGIELIQGHHQDYQERIRDFFNKQLVAAQERYDMYGHELQTLLESVSLMELRLAHLDNFAHRLLENGRPATLIGNAKYILALAKKLGMVDINCQPANRLPKMELRRILPIDRIGDMISLALFDDGKCIQPTLHDACVKAFLVTTAQIMYVQLRSQTDFGVKHSALPQQLSGEGTFTTAGLRTVIGGPATIGVPHLFTPQPGPSRREFLRGTLLGGGPQTPPDGARPRKQPPDRLVPLSGQTPAGVRPEELTHVVRVPESVANGEAALDWEPARDPLGICFPRGMLYEPPARGPTSPNISYCVLCWDGGDLLLCDSCERAFHRECYVGPAGDEEGEDSWLCLMCRVMPSPMSPLDRRPGDTMNETDMTLARRLLTELYACYYPAMYFKSLQNMSKLPEFDAIEKPVCLDGIKERLLNHEFETLMGFLRTTKKLVDQIRFFKRGTPVHKYLRELDEKFEEFLQLHMKDFWLQLDDKALKR</sequence>
<dbReference type="InterPro" id="IPR000315">
    <property type="entry name" value="Znf_B-box"/>
</dbReference>
<keyword evidence="2 5" id="KW-0863">Zinc-finger</keyword>
<organism evidence="9 10">
    <name type="scientific">Amphibalanus amphitrite</name>
    <name type="common">Striped barnacle</name>
    <name type="synonym">Balanus amphitrite</name>
    <dbReference type="NCBI Taxonomy" id="1232801"/>
    <lineage>
        <taxon>Eukaryota</taxon>
        <taxon>Metazoa</taxon>
        <taxon>Ecdysozoa</taxon>
        <taxon>Arthropoda</taxon>
        <taxon>Crustacea</taxon>
        <taxon>Multicrustacea</taxon>
        <taxon>Cirripedia</taxon>
        <taxon>Thoracica</taxon>
        <taxon>Thoracicalcarea</taxon>
        <taxon>Balanomorpha</taxon>
        <taxon>Balanoidea</taxon>
        <taxon>Balanidae</taxon>
        <taxon>Amphibalaninae</taxon>
        <taxon>Amphibalanus</taxon>
    </lineage>
</organism>
<gene>
    <name evidence="9" type="primary">trim33</name>
    <name evidence="9" type="ORF">FJT64_004419</name>
</gene>
<protein>
    <submittedName>
        <fullName evidence="9">E3 ubiquitin-protein ligase TRIM33</fullName>
    </submittedName>
</protein>
<evidence type="ECO:0000256" key="6">
    <source>
        <dbReference type="SAM" id="Coils"/>
    </source>
</evidence>
<feature type="region of interest" description="Disordered" evidence="7">
    <location>
        <begin position="486"/>
        <end position="524"/>
    </location>
</feature>
<evidence type="ECO:0000259" key="8">
    <source>
        <dbReference type="PROSITE" id="PS50016"/>
    </source>
</evidence>
<dbReference type="EMBL" id="VIIS01001441">
    <property type="protein sequence ID" value="KAF0298169.1"/>
    <property type="molecule type" value="Genomic_DNA"/>
</dbReference>
<name>A0A6A4VZ41_AMPAM</name>
<evidence type="ECO:0000256" key="1">
    <source>
        <dbReference type="ARBA" id="ARBA00022723"/>
    </source>
</evidence>
<dbReference type="InterPro" id="IPR011011">
    <property type="entry name" value="Znf_FYVE_PHD"/>
</dbReference>
<dbReference type="Gene3D" id="1.20.920.10">
    <property type="entry name" value="Bromodomain-like"/>
    <property type="match status" value="1"/>
</dbReference>
<dbReference type="InterPro" id="IPR019786">
    <property type="entry name" value="Zinc_finger_PHD-type_CS"/>
</dbReference>
<dbReference type="SMART" id="SM00249">
    <property type="entry name" value="PHD"/>
    <property type="match status" value="1"/>
</dbReference>
<dbReference type="InterPro" id="IPR047153">
    <property type="entry name" value="TRIM45/56/19-like"/>
</dbReference>
<keyword evidence="6" id="KW-0175">Coiled coil</keyword>
<dbReference type="InterPro" id="IPR001487">
    <property type="entry name" value="Bromodomain"/>
</dbReference>
<dbReference type="Proteomes" id="UP000440578">
    <property type="component" value="Unassembled WGS sequence"/>
</dbReference>
<evidence type="ECO:0000313" key="9">
    <source>
        <dbReference type="EMBL" id="KAF0298169.1"/>
    </source>
</evidence>
<feature type="compositionally biased region" description="Polar residues" evidence="7">
    <location>
        <begin position="1"/>
        <end position="13"/>
    </location>
</feature>
<feature type="coiled-coil region" evidence="6">
    <location>
        <begin position="240"/>
        <end position="267"/>
    </location>
</feature>